<evidence type="ECO:0000313" key="3">
    <source>
        <dbReference type="EMBL" id="WNM23865.1"/>
    </source>
</evidence>
<sequence length="242" mass="25344">MRERLPVRVVRAVARVVVPVACPGCGREDVRWCEACVAAWWEDPWRAEHNAARLDIVGRPPLPVWVVAPLAGGAHGMIAGWKDGGRRDLDGLFADAAERLGRRVAPAVASVPGPWVVVPAPARRASTRRRGEDLPLLLARAVARGLAQGGIRADVRPALAIGAGEQRRRSAGDRWRAMRSAVTVQASLPPGSPVLIVDDVVTTGATLAACVAALEGVGSPVVAALALAAVERVAGDAHAGLW</sequence>
<dbReference type="AlphaFoldDB" id="A0AA96J719"/>
<accession>A0AA96J719</accession>
<dbReference type="PANTHER" id="PTHR47505">
    <property type="entry name" value="DNA UTILIZATION PROTEIN YHGH"/>
    <property type="match status" value="1"/>
</dbReference>
<dbReference type="GO" id="GO:0016757">
    <property type="term" value="F:glycosyltransferase activity"/>
    <property type="evidence" value="ECO:0007669"/>
    <property type="project" value="UniProtKB-KW"/>
</dbReference>
<dbReference type="InterPro" id="IPR029057">
    <property type="entry name" value="PRTase-like"/>
</dbReference>
<evidence type="ECO:0000259" key="2">
    <source>
        <dbReference type="Pfam" id="PF00156"/>
    </source>
</evidence>
<reference evidence="3 4" key="1">
    <citation type="submission" date="2023-09" db="EMBL/GenBank/DDBJ databases">
        <title>Demequina sp. a novel bacteria isolated from Capsicum annuum.</title>
        <authorList>
            <person name="Humaira Z."/>
            <person name="Lee J."/>
            <person name="Cho D."/>
        </authorList>
    </citation>
    <scope>NUCLEOTIDE SEQUENCE [LARGE SCALE GENOMIC DNA]</scope>
    <source>
        <strain evidence="3 4">OYTSA14</strain>
    </source>
</reference>
<dbReference type="InterPro" id="IPR051910">
    <property type="entry name" value="ComF/GntX_DNA_util-trans"/>
</dbReference>
<feature type="domain" description="Phosphoribosyltransferase" evidence="2">
    <location>
        <begin position="185"/>
        <end position="228"/>
    </location>
</feature>
<dbReference type="InterPro" id="IPR000836">
    <property type="entry name" value="PRTase_dom"/>
</dbReference>
<dbReference type="CDD" id="cd06223">
    <property type="entry name" value="PRTases_typeI"/>
    <property type="match status" value="1"/>
</dbReference>
<keyword evidence="4" id="KW-1185">Reference proteome</keyword>
<proteinExistence type="inferred from homology"/>
<evidence type="ECO:0000256" key="1">
    <source>
        <dbReference type="ARBA" id="ARBA00008007"/>
    </source>
</evidence>
<dbReference type="RefSeq" id="WP_313497104.1">
    <property type="nucleotide sequence ID" value="NZ_CP134879.1"/>
</dbReference>
<organism evidence="3 4">
    <name type="scientific">Demequina capsici</name>
    <dbReference type="NCBI Taxonomy" id="3075620"/>
    <lineage>
        <taxon>Bacteria</taxon>
        <taxon>Bacillati</taxon>
        <taxon>Actinomycetota</taxon>
        <taxon>Actinomycetes</taxon>
        <taxon>Micrococcales</taxon>
        <taxon>Demequinaceae</taxon>
        <taxon>Demequina</taxon>
    </lineage>
</organism>
<dbReference type="Pfam" id="PF00156">
    <property type="entry name" value="Pribosyltran"/>
    <property type="match status" value="1"/>
</dbReference>
<keyword evidence="3" id="KW-0808">Transferase</keyword>
<dbReference type="Proteomes" id="UP001304125">
    <property type="component" value="Chromosome"/>
</dbReference>
<protein>
    <submittedName>
        <fullName evidence="3">Phosphoribosyltransferase family protein</fullName>
    </submittedName>
</protein>
<gene>
    <name evidence="3" type="ORF">RN606_10925</name>
</gene>
<dbReference type="SUPFAM" id="SSF53271">
    <property type="entry name" value="PRTase-like"/>
    <property type="match status" value="1"/>
</dbReference>
<keyword evidence="3" id="KW-0328">Glycosyltransferase</keyword>
<name>A0AA96J719_9MICO</name>
<evidence type="ECO:0000313" key="4">
    <source>
        <dbReference type="Proteomes" id="UP001304125"/>
    </source>
</evidence>
<dbReference type="EMBL" id="CP134879">
    <property type="protein sequence ID" value="WNM23865.1"/>
    <property type="molecule type" value="Genomic_DNA"/>
</dbReference>
<dbReference type="PANTHER" id="PTHR47505:SF1">
    <property type="entry name" value="DNA UTILIZATION PROTEIN YHGH"/>
    <property type="match status" value="1"/>
</dbReference>
<dbReference type="Gene3D" id="3.40.50.2020">
    <property type="match status" value="1"/>
</dbReference>
<comment type="similarity">
    <text evidence="1">Belongs to the ComF/GntX family.</text>
</comment>